<dbReference type="PRINTS" id="PR00081">
    <property type="entry name" value="GDHRDH"/>
</dbReference>
<dbReference type="PANTHER" id="PTHR43639:SF1">
    <property type="entry name" value="SHORT-CHAIN DEHYDROGENASE_REDUCTASE FAMILY PROTEIN"/>
    <property type="match status" value="1"/>
</dbReference>
<protein>
    <submittedName>
        <fullName evidence="3">3-oxoacyl-acyl-carrier protein reductase</fullName>
    </submittedName>
</protein>
<keyword evidence="2" id="KW-0560">Oxidoreductase</keyword>
<accession>A1ZFI5</accession>
<dbReference type="AlphaFoldDB" id="A1ZFI5"/>
<evidence type="ECO:0000313" key="4">
    <source>
        <dbReference type="Proteomes" id="UP000004095"/>
    </source>
</evidence>
<organism evidence="3 4">
    <name type="scientific">Microscilla marina ATCC 23134</name>
    <dbReference type="NCBI Taxonomy" id="313606"/>
    <lineage>
        <taxon>Bacteria</taxon>
        <taxon>Pseudomonadati</taxon>
        <taxon>Bacteroidota</taxon>
        <taxon>Cytophagia</taxon>
        <taxon>Cytophagales</taxon>
        <taxon>Microscillaceae</taxon>
        <taxon>Microscilla</taxon>
    </lineage>
</organism>
<dbReference type="Proteomes" id="UP000004095">
    <property type="component" value="Unassembled WGS sequence"/>
</dbReference>
<comment type="similarity">
    <text evidence="1">Belongs to the short-chain dehydrogenases/reductases (SDR) family.</text>
</comment>
<name>A1ZFI5_MICM2</name>
<sequence length="241" mass="26581">MDKQVALITGSAKGLGKAIATHLVDSGYAVVIHYNRSKTQAKEFQQQITQQGGIAMVQQADVTNPTSVEAMFWQIESTWGRLDLLVNNVGNYIKKNIIDITVNEWHAMFDSNLHSAFYCIHYALPLMQKTVARRTKHIINIGYASLGQSTAKPEVTPYYIAKNGLLTLTKSLAGELSKQGVNINMLSPGVLENSDSKPVHEIPKGRVATFDEFTHVLDMLLSPKGHYLTGVNIEIAGGWKL</sequence>
<dbReference type="RefSeq" id="WP_002694459.1">
    <property type="nucleotide sequence ID" value="NZ_AAWS01000005.1"/>
</dbReference>
<dbReference type="Pfam" id="PF13561">
    <property type="entry name" value="adh_short_C2"/>
    <property type="match status" value="1"/>
</dbReference>
<comment type="caution">
    <text evidence="3">The sequence shown here is derived from an EMBL/GenBank/DDBJ whole genome shotgun (WGS) entry which is preliminary data.</text>
</comment>
<dbReference type="CDD" id="cd05233">
    <property type="entry name" value="SDR_c"/>
    <property type="match status" value="1"/>
</dbReference>
<dbReference type="GO" id="GO:0016491">
    <property type="term" value="F:oxidoreductase activity"/>
    <property type="evidence" value="ECO:0007669"/>
    <property type="project" value="UniProtKB-KW"/>
</dbReference>
<dbReference type="eggNOG" id="COG1028">
    <property type="taxonomic scope" value="Bacteria"/>
</dbReference>
<proteinExistence type="inferred from homology"/>
<dbReference type="PRINTS" id="PR00080">
    <property type="entry name" value="SDRFAMILY"/>
</dbReference>
<dbReference type="InterPro" id="IPR002347">
    <property type="entry name" value="SDR_fam"/>
</dbReference>
<evidence type="ECO:0000256" key="1">
    <source>
        <dbReference type="ARBA" id="ARBA00006484"/>
    </source>
</evidence>
<dbReference type="InterPro" id="IPR036291">
    <property type="entry name" value="NAD(P)-bd_dom_sf"/>
</dbReference>
<dbReference type="PANTHER" id="PTHR43639">
    <property type="entry name" value="OXIDOREDUCTASE, SHORT-CHAIN DEHYDROGENASE/REDUCTASE FAMILY (AFU_ORTHOLOGUE AFUA_5G02870)"/>
    <property type="match status" value="1"/>
</dbReference>
<gene>
    <name evidence="3" type="ORF">M23134_01083</name>
</gene>
<dbReference type="Gene3D" id="3.40.50.720">
    <property type="entry name" value="NAD(P)-binding Rossmann-like Domain"/>
    <property type="match status" value="1"/>
</dbReference>
<evidence type="ECO:0000313" key="3">
    <source>
        <dbReference type="EMBL" id="EAY30759.1"/>
    </source>
</evidence>
<dbReference type="EMBL" id="AAWS01000005">
    <property type="protein sequence ID" value="EAY30759.1"/>
    <property type="molecule type" value="Genomic_DNA"/>
</dbReference>
<dbReference type="OrthoDB" id="9804774at2"/>
<reference evidence="3 4" key="1">
    <citation type="submission" date="2007-01" db="EMBL/GenBank/DDBJ databases">
        <authorList>
            <person name="Haygood M."/>
            <person name="Podell S."/>
            <person name="Anderson C."/>
            <person name="Hopkinson B."/>
            <person name="Roe K."/>
            <person name="Barbeau K."/>
            <person name="Gaasterland T."/>
            <person name="Ferriera S."/>
            <person name="Johnson J."/>
            <person name="Kravitz S."/>
            <person name="Beeson K."/>
            <person name="Sutton G."/>
            <person name="Rogers Y.-H."/>
            <person name="Friedman R."/>
            <person name="Frazier M."/>
            <person name="Venter J.C."/>
        </authorList>
    </citation>
    <scope>NUCLEOTIDE SEQUENCE [LARGE SCALE GENOMIC DNA]</scope>
    <source>
        <strain evidence="3 4">ATCC 23134</strain>
    </source>
</reference>
<evidence type="ECO:0000256" key="2">
    <source>
        <dbReference type="ARBA" id="ARBA00023002"/>
    </source>
</evidence>
<dbReference type="SUPFAM" id="SSF51735">
    <property type="entry name" value="NAD(P)-binding Rossmann-fold domains"/>
    <property type="match status" value="1"/>
</dbReference>
<keyword evidence="4" id="KW-1185">Reference proteome</keyword>